<dbReference type="Pfam" id="PF01954">
    <property type="entry name" value="AF2212-like"/>
    <property type="match status" value="1"/>
</dbReference>
<name>A0A2R7Y405_9CREN</name>
<proteinExistence type="inferred from homology"/>
<reference evidence="4 5" key="1">
    <citation type="journal article" date="2018" name="Syst. Appl. Microbiol.">
        <title>A new symbiotic nanoarchaeote (Candidatus Nanoclepta minutus) and its host (Zestosphaera tikiterensis gen. nov., sp. nov.) from a New Zealand hot spring.</title>
        <authorList>
            <person name="St John E."/>
            <person name="Liu Y."/>
            <person name="Podar M."/>
            <person name="Stott M.B."/>
            <person name="Meneghin J."/>
            <person name="Chen Z."/>
            <person name="Lagutin K."/>
            <person name="Mitchell K."/>
            <person name="Reysenbach A.L."/>
        </authorList>
    </citation>
    <scope>NUCLEOTIDE SEQUENCE [LARGE SCALE GENOMIC DNA]</scope>
    <source>
        <strain evidence="4">NZ3</strain>
    </source>
</reference>
<dbReference type="AlphaFoldDB" id="A0A2R7Y405"/>
<dbReference type="SUPFAM" id="SSF141694">
    <property type="entry name" value="AF2212/PG0164-like"/>
    <property type="match status" value="1"/>
</dbReference>
<gene>
    <name evidence="4" type="ORF">B7O98_06375</name>
</gene>
<dbReference type="EMBL" id="NBVN01000004">
    <property type="protein sequence ID" value="PUA32285.1"/>
    <property type="molecule type" value="Genomic_DNA"/>
</dbReference>
<evidence type="ECO:0000256" key="1">
    <source>
        <dbReference type="ARBA" id="ARBA00006615"/>
    </source>
</evidence>
<sequence>MSKVVEAIYEGGVFRPLEKVELKEGEKVKIVILAGGDFYDLVERLELEAKEDIDKVIDEVRGRARGSS</sequence>
<evidence type="ECO:0000256" key="2">
    <source>
        <dbReference type="ARBA" id="ARBA00022649"/>
    </source>
</evidence>
<dbReference type="Gene3D" id="4.10.1150.10">
    <property type="entry name" value="AF2212/PG0164-like"/>
    <property type="match status" value="1"/>
</dbReference>
<evidence type="ECO:0000256" key="3">
    <source>
        <dbReference type="RuleBase" id="RU368051"/>
    </source>
</evidence>
<protein>
    <recommendedName>
        <fullName evidence="3">Antitoxin</fullName>
    </recommendedName>
</protein>
<accession>A0A2R7Y405</accession>
<dbReference type="InterPro" id="IPR024069">
    <property type="entry name" value="AF2212-like_dom_sf"/>
</dbReference>
<comment type="function">
    <text evidence="3">Antitoxin component of a type II toxin-antitoxin (TA) system.</text>
</comment>
<comment type="similarity">
    <text evidence="1 3">Belongs to the UPF0165 family.</text>
</comment>
<keyword evidence="2 3" id="KW-1277">Toxin-antitoxin system</keyword>
<organism evidence="4 5">
    <name type="scientific">Zestosphaera tikiterensis</name>
    <dbReference type="NCBI Taxonomy" id="1973259"/>
    <lineage>
        <taxon>Archaea</taxon>
        <taxon>Thermoproteota</taxon>
        <taxon>Thermoprotei</taxon>
        <taxon>Desulfurococcales</taxon>
        <taxon>Desulfurococcaceae</taxon>
        <taxon>Zestosphaera</taxon>
    </lineage>
</organism>
<comment type="caution">
    <text evidence="4">The sequence shown here is derived from an EMBL/GenBank/DDBJ whole genome shotgun (WGS) entry which is preliminary data.</text>
</comment>
<dbReference type="Proteomes" id="UP000244093">
    <property type="component" value="Unassembled WGS sequence"/>
</dbReference>
<evidence type="ECO:0000313" key="5">
    <source>
        <dbReference type="Proteomes" id="UP000244093"/>
    </source>
</evidence>
<evidence type="ECO:0000313" key="4">
    <source>
        <dbReference type="EMBL" id="PUA32285.1"/>
    </source>
</evidence>
<dbReference type="InterPro" id="IPR008203">
    <property type="entry name" value="AF2212-like"/>
</dbReference>